<dbReference type="PANTHER" id="PTHR43531">
    <property type="entry name" value="PROTEIN ICFG"/>
    <property type="match status" value="1"/>
</dbReference>
<dbReference type="CDD" id="cd11386">
    <property type="entry name" value="MCP_signal"/>
    <property type="match status" value="1"/>
</dbReference>
<evidence type="ECO:0000313" key="15">
    <source>
        <dbReference type="Proteomes" id="UP001060012"/>
    </source>
</evidence>
<feature type="transmembrane region" description="Helical" evidence="11">
    <location>
        <begin position="324"/>
        <end position="344"/>
    </location>
</feature>
<evidence type="ECO:0000259" key="13">
    <source>
        <dbReference type="PROSITE" id="PS50885"/>
    </source>
</evidence>
<dbReference type="Gene3D" id="1.10.287.950">
    <property type="entry name" value="Methyl-accepting chemotaxis protein"/>
    <property type="match status" value="1"/>
</dbReference>
<evidence type="ECO:0000256" key="8">
    <source>
        <dbReference type="PROSITE-ProRule" id="PRU00284"/>
    </source>
</evidence>
<feature type="coiled-coil region" evidence="9">
    <location>
        <begin position="535"/>
        <end position="562"/>
    </location>
</feature>
<feature type="domain" description="HAMP" evidence="13">
    <location>
        <begin position="408"/>
        <end position="455"/>
    </location>
</feature>
<evidence type="ECO:0000256" key="10">
    <source>
        <dbReference type="SAM" id="MobiDB-lite"/>
    </source>
</evidence>
<dbReference type="InterPro" id="IPR003660">
    <property type="entry name" value="HAMP_dom"/>
</dbReference>
<evidence type="ECO:0000256" key="3">
    <source>
        <dbReference type="ARBA" id="ARBA00022500"/>
    </source>
</evidence>
<evidence type="ECO:0000259" key="12">
    <source>
        <dbReference type="PROSITE" id="PS50111"/>
    </source>
</evidence>
<proteinExistence type="inferred from homology"/>
<keyword evidence="5 11" id="KW-1133">Transmembrane helix</keyword>
<dbReference type="SMART" id="SM00283">
    <property type="entry name" value="MA"/>
    <property type="match status" value="1"/>
</dbReference>
<evidence type="ECO:0000256" key="11">
    <source>
        <dbReference type="SAM" id="Phobius"/>
    </source>
</evidence>
<dbReference type="RefSeq" id="WP_254576792.1">
    <property type="nucleotide sequence ID" value="NZ_CP100595.1"/>
</dbReference>
<keyword evidence="6 11" id="KW-0472">Membrane</keyword>
<protein>
    <submittedName>
        <fullName evidence="14">Methyl-accepting chemotaxis protein</fullName>
    </submittedName>
</protein>
<comment type="subcellular location">
    <subcellularLocation>
        <location evidence="1">Cell membrane</location>
        <topology evidence="1">Multi-pass membrane protein</topology>
    </subcellularLocation>
</comment>
<keyword evidence="4 11" id="KW-0812">Transmembrane</keyword>
<accession>A0ABY5E664</accession>
<dbReference type="PROSITE" id="PS50111">
    <property type="entry name" value="CHEMOTAXIS_TRANSDUC_2"/>
    <property type="match status" value="1"/>
</dbReference>
<dbReference type="InterPro" id="IPR033479">
    <property type="entry name" value="dCache_1"/>
</dbReference>
<keyword evidence="8" id="KW-0807">Transducer</keyword>
<evidence type="ECO:0000256" key="9">
    <source>
        <dbReference type="SAM" id="Coils"/>
    </source>
</evidence>
<evidence type="ECO:0000256" key="2">
    <source>
        <dbReference type="ARBA" id="ARBA00022475"/>
    </source>
</evidence>
<evidence type="ECO:0000256" key="1">
    <source>
        <dbReference type="ARBA" id="ARBA00004651"/>
    </source>
</evidence>
<dbReference type="PANTHER" id="PTHR43531:SF11">
    <property type="entry name" value="METHYL-ACCEPTING CHEMOTAXIS PROTEIN 3"/>
    <property type="match status" value="1"/>
</dbReference>
<evidence type="ECO:0000256" key="5">
    <source>
        <dbReference type="ARBA" id="ARBA00022989"/>
    </source>
</evidence>
<evidence type="ECO:0000256" key="6">
    <source>
        <dbReference type="ARBA" id="ARBA00023136"/>
    </source>
</evidence>
<dbReference type="Pfam" id="PF02743">
    <property type="entry name" value="dCache_1"/>
    <property type="match status" value="1"/>
</dbReference>
<keyword evidence="2" id="KW-1003">Cell membrane</keyword>
<dbReference type="Proteomes" id="UP001060012">
    <property type="component" value="Chromosome"/>
</dbReference>
<dbReference type="Gene3D" id="3.30.450.20">
    <property type="entry name" value="PAS domain"/>
    <property type="match status" value="2"/>
</dbReference>
<feature type="domain" description="Methyl-accepting transducer" evidence="12">
    <location>
        <begin position="506"/>
        <end position="735"/>
    </location>
</feature>
<evidence type="ECO:0000313" key="14">
    <source>
        <dbReference type="EMBL" id="UTJ06613.1"/>
    </source>
</evidence>
<evidence type="ECO:0000256" key="4">
    <source>
        <dbReference type="ARBA" id="ARBA00022692"/>
    </source>
</evidence>
<dbReference type="PROSITE" id="PS50885">
    <property type="entry name" value="HAMP"/>
    <property type="match status" value="1"/>
</dbReference>
<dbReference type="InterPro" id="IPR051310">
    <property type="entry name" value="MCP_chemotaxis"/>
</dbReference>
<feature type="region of interest" description="Disordered" evidence="10">
    <location>
        <begin position="779"/>
        <end position="803"/>
    </location>
</feature>
<feature type="transmembrane region" description="Helical" evidence="11">
    <location>
        <begin position="12"/>
        <end position="30"/>
    </location>
</feature>
<evidence type="ECO:0000256" key="7">
    <source>
        <dbReference type="ARBA" id="ARBA00029447"/>
    </source>
</evidence>
<dbReference type="Pfam" id="PF00015">
    <property type="entry name" value="MCPsignal"/>
    <property type="match status" value="1"/>
</dbReference>
<dbReference type="SUPFAM" id="SSF58104">
    <property type="entry name" value="Methyl-accepting chemotaxis protein (MCP) signaling domain"/>
    <property type="match status" value="1"/>
</dbReference>
<dbReference type="InterPro" id="IPR004089">
    <property type="entry name" value="MCPsignal_dom"/>
</dbReference>
<dbReference type="EMBL" id="CP100595">
    <property type="protein sequence ID" value="UTJ06613.1"/>
    <property type="molecule type" value="Genomic_DNA"/>
</dbReference>
<keyword evidence="3" id="KW-0145">Chemotaxis</keyword>
<sequence>MEKKSSFGKKLLLQVLGATVLVFSITMYFVSSYSYKTSQEDARKYLKELSAKHAENIKGQIEQSIIVTRGLTSRFEQAVAHNTKMSEKETVKFFESILEHNKSIIGVWFKVKEKGTFFDLIPEGTKKAGYDKTGQFNPYVVRSKGSYVLDTGSVYSDDLEWIKGPREARKTFITKPYKYPVDGVEVLMTTIALPMYKDGLFLGTIGVDIVLDTFAKMANSIKVFDTGYTFLIDNYGIMVGHKNKDYLGKDILDITNNSQDYKNLLSNSKENKPYSFTKISENTGNESFYYSTPFELKGTDTYWNFVVLAPTTEYLGNAIFIRNFSIVASLIGLLLIAGVIYLSVRKLNSNLSDISIGLEGFFKYLNKESTTTNDIAVKSSDEFGVMAYSINTNVEKIKVGIEQDNSLIENVKTVANTVSQGYLDKRISNSTSTESLNELKELLNSMLDTLESLVGKDLNKISDVLGSYTNRDFTAKLDSSSCGKIGNEIIEMNRMITHMLQDSEEDGISLQNSSSELTQNVRTLSNNATSQASSLEETAASIDEITSNIEQTNQKAQQMLNISNETKSSAAEGQSLANETVKSMDEINDTVVAINDAISVIDQIAFQTNILSLNAAVEAATAGEAGKGFAVVAQEVRNLASRSAEAAKEIKDLVETATVKANTGKSISSKMIEGFNQLDEKIVETSKLIDDVTHAANEQTIGMTQIADAVGQLDQFTQQNAAIADKTNSIAQETNTIAQEVVEAVNKNNFEGKGTAKVKQPSYDSSAIEVKEVKPIKVKKHTPSSNTTIKSNTNSSDDEWESF</sequence>
<keyword evidence="15" id="KW-1185">Reference proteome</keyword>
<dbReference type="CDD" id="cd12913">
    <property type="entry name" value="PDC1_MCP_like"/>
    <property type="match status" value="1"/>
</dbReference>
<dbReference type="CDD" id="cd12912">
    <property type="entry name" value="PDC2_MCP_like"/>
    <property type="match status" value="1"/>
</dbReference>
<comment type="similarity">
    <text evidence="7">Belongs to the methyl-accepting chemotaxis (MCP) protein family.</text>
</comment>
<feature type="compositionally biased region" description="Low complexity" evidence="10">
    <location>
        <begin position="784"/>
        <end position="795"/>
    </location>
</feature>
<gene>
    <name evidence="14" type="ORF">NJU99_00545</name>
</gene>
<name>A0ABY5E664_9BACT</name>
<organism evidence="14 15">
    <name type="scientific">Arcobacter roscoffensis</name>
    <dbReference type="NCBI Taxonomy" id="2961520"/>
    <lineage>
        <taxon>Bacteria</taxon>
        <taxon>Pseudomonadati</taxon>
        <taxon>Campylobacterota</taxon>
        <taxon>Epsilonproteobacteria</taxon>
        <taxon>Campylobacterales</taxon>
        <taxon>Arcobacteraceae</taxon>
        <taxon>Arcobacter</taxon>
    </lineage>
</organism>
<reference evidence="14" key="1">
    <citation type="submission" date="2022-07" db="EMBL/GenBank/DDBJ databases">
        <title>Arcobacter roscoffensis sp. nov., a marine bacterium isolated from coastal seawater collected from Roscoff, France.</title>
        <authorList>
            <person name="Pascual J."/>
            <person name="Lepeaux C."/>
            <person name="Methner A."/>
            <person name="Overmann J."/>
        </authorList>
    </citation>
    <scope>NUCLEOTIDE SEQUENCE</scope>
    <source>
        <strain evidence="14">ARW1-2F2</strain>
    </source>
</reference>
<keyword evidence="9" id="KW-0175">Coiled coil</keyword>